<dbReference type="SUPFAM" id="SSF54637">
    <property type="entry name" value="Thioesterase/thiol ester dehydrase-isomerase"/>
    <property type="match status" value="1"/>
</dbReference>
<reference evidence="4" key="1">
    <citation type="submission" date="2020-10" db="EMBL/GenBank/DDBJ databases">
        <authorList>
            <person name="Lu T."/>
            <person name="Wang Q."/>
            <person name="Han X."/>
        </authorList>
    </citation>
    <scope>NUCLEOTIDE SEQUENCE</scope>
    <source>
        <strain evidence="4">WQ 117</strain>
    </source>
</reference>
<evidence type="ECO:0000259" key="3">
    <source>
        <dbReference type="Pfam" id="PF03061"/>
    </source>
</evidence>
<dbReference type="RefSeq" id="WP_194183758.1">
    <property type="nucleotide sequence ID" value="NZ_JADGIK010000010.1"/>
</dbReference>
<dbReference type="AlphaFoldDB" id="A0A8J7G9W1"/>
<proteinExistence type="inferred from homology"/>
<evidence type="ECO:0000256" key="2">
    <source>
        <dbReference type="ARBA" id="ARBA00022801"/>
    </source>
</evidence>
<dbReference type="Pfam" id="PF03061">
    <property type="entry name" value="4HBT"/>
    <property type="match status" value="1"/>
</dbReference>
<dbReference type="InterPro" id="IPR029069">
    <property type="entry name" value="HotDog_dom_sf"/>
</dbReference>
<gene>
    <name evidence="4" type="ORF">IM532_12275</name>
</gene>
<feature type="domain" description="Thioesterase" evidence="3">
    <location>
        <begin position="47"/>
        <end position="125"/>
    </location>
</feature>
<dbReference type="PANTHER" id="PTHR43240:SF5">
    <property type="entry name" value="1,4-DIHYDROXY-2-NAPHTHOYL-COA THIOESTERASE 1"/>
    <property type="match status" value="1"/>
</dbReference>
<comment type="similarity">
    <text evidence="1">Belongs to the thioesterase PaaI family.</text>
</comment>
<dbReference type="InterPro" id="IPR006683">
    <property type="entry name" value="Thioestr_dom"/>
</dbReference>
<dbReference type="Proteomes" id="UP000608754">
    <property type="component" value="Unassembled WGS sequence"/>
</dbReference>
<dbReference type="PANTHER" id="PTHR43240">
    <property type="entry name" value="1,4-DIHYDROXY-2-NAPHTHOYL-COA THIOESTERASE 1"/>
    <property type="match status" value="1"/>
</dbReference>
<evidence type="ECO:0000313" key="5">
    <source>
        <dbReference type="Proteomes" id="UP000608754"/>
    </source>
</evidence>
<dbReference type="InterPro" id="IPR003736">
    <property type="entry name" value="PAAI_dom"/>
</dbReference>
<dbReference type="GO" id="GO:0005829">
    <property type="term" value="C:cytosol"/>
    <property type="evidence" value="ECO:0007669"/>
    <property type="project" value="TreeGrafter"/>
</dbReference>
<dbReference type="GO" id="GO:0061522">
    <property type="term" value="F:1,4-dihydroxy-2-naphthoyl-CoA thioesterase activity"/>
    <property type="evidence" value="ECO:0007669"/>
    <property type="project" value="TreeGrafter"/>
</dbReference>
<evidence type="ECO:0000313" key="4">
    <source>
        <dbReference type="EMBL" id="MBF0598205.1"/>
    </source>
</evidence>
<dbReference type="NCBIfam" id="TIGR00369">
    <property type="entry name" value="unchar_dom_1"/>
    <property type="match status" value="1"/>
</dbReference>
<dbReference type="CDD" id="cd03443">
    <property type="entry name" value="PaaI_thioesterase"/>
    <property type="match status" value="1"/>
</dbReference>
<accession>A0A8J7G9W1</accession>
<keyword evidence="5" id="KW-1185">Reference proteome</keyword>
<evidence type="ECO:0000256" key="1">
    <source>
        <dbReference type="ARBA" id="ARBA00008324"/>
    </source>
</evidence>
<organism evidence="4 5">
    <name type="scientific">Faecalibacter rhinopitheci</name>
    <dbReference type="NCBI Taxonomy" id="2779678"/>
    <lineage>
        <taxon>Bacteria</taxon>
        <taxon>Pseudomonadati</taxon>
        <taxon>Bacteroidota</taxon>
        <taxon>Flavobacteriia</taxon>
        <taxon>Flavobacteriales</taxon>
        <taxon>Weeksellaceae</taxon>
        <taxon>Faecalibacter</taxon>
    </lineage>
</organism>
<protein>
    <submittedName>
        <fullName evidence="4">Hotdog fold thioesterase</fullName>
    </submittedName>
</protein>
<keyword evidence="2" id="KW-0378">Hydrolase</keyword>
<name>A0A8J7G9W1_9FLAO</name>
<sequence length="140" mass="15322">MSYQLVDQLNKISENTLISHLKIKFTDVGEDFMKAEMPVSSIVHQPFGLLHGGASVVLAETLGSSLSNFILNDKNYVAVGQQIDANHLRSKRDGTVFGHATVVKKGHKSHLIKIEITDESGKLVCYSHITNAIIPNPNAK</sequence>
<dbReference type="EMBL" id="JADGIK010000010">
    <property type="protein sequence ID" value="MBF0598205.1"/>
    <property type="molecule type" value="Genomic_DNA"/>
</dbReference>
<comment type="caution">
    <text evidence="4">The sequence shown here is derived from an EMBL/GenBank/DDBJ whole genome shotgun (WGS) entry which is preliminary data.</text>
</comment>
<dbReference type="Gene3D" id="3.10.129.10">
    <property type="entry name" value="Hotdog Thioesterase"/>
    <property type="match status" value="1"/>
</dbReference>